<dbReference type="RefSeq" id="WP_279295118.1">
    <property type="nucleotide sequence ID" value="NZ_JAOTIF010000001.1"/>
</dbReference>
<reference evidence="2" key="1">
    <citation type="submission" date="2022-09" db="EMBL/GenBank/DDBJ databases">
        <authorList>
            <person name="Yuan C."/>
            <person name="Ke Z."/>
        </authorList>
    </citation>
    <scope>NUCLEOTIDE SEQUENCE</scope>
    <source>
        <strain evidence="2">LB-8</strain>
    </source>
</reference>
<keyword evidence="3" id="KW-1185">Reference proteome</keyword>
<dbReference type="Pfam" id="PF13715">
    <property type="entry name" value="CarbopepD_reg_2"/>
    <property type="match status" value="1"/>
</dbReference>
<dbReference type="AlphaFoldDB" id="A0A9X3BGF6"/>
<sequence>MKNIILHRTCLFLFVTLISFLGHTQAIISGKVVDSETKTPLEGASVFAQNTTRGVITNKEGDYRIILNKGGYELVISFTGYSSQTINIQADADKQIDIELKKEDKSMSEVVITSSNEVPDGLEKYGQFFLKNFIGATPFADSCTLKNPEALKFLYYRRSDRLKVLATEPLLIANNALGYNLRYELDSFVFYNKNSICSYRGNCLYTVMEGDTAQQALWAKNRQQTYLGSRLHFLRSYYDSTLKQDGFTVDMLSRTDAHQFQRLANPYDTSYYYYNDSTGNAELWFPQKASITYTKKAPEAAYLQQSHLPLNVKMQISYVDLSDAILIKENGYFLDQRSWTAQGYWSWKNLADQLPYDYEP</sequence>
<dbReference type="GO" id="GO:0004180">
    <property type="term" value="F:carboxypeptidase activity"/>
    <property type="evidence" value="ECO:0007669"/>
    <property type="project" value="UniProtKB-KW"/>
</dbReference>
<name>A0A9X3BGF6_9BACT</name>
<reference evidence="2" key="2">
    <citation type="submission" date="2023-04" db="EMBL/GenBank/DDBJ databases">
        <title>Paracnuella aquatica gen. nov., sp. nov., a member of the family Chitinophagaceae isolated from a hot spring.</title>
        <authorList>
            <person name="Wang C."/>
        </authorList>
    </citation>
    <scope>NUCLEOTIDE SEQUENCE</scope>
    <source>
        <strain evidence="2">LB-8</strain>
    </source>
</reference>
<evidence type="ECO:0000313" key="3">
    <source>
        <dbReference type="Proteomes" id="UP001155483"/>
    </source>
</evidence>
<evidence type="ECO:0000256" key="1">
    <source>
        <dbReference type="SAM" id="SignalP"/>
    </source>
</evidence>
<proteinExistence type="predicted"/>
<comment type="caution">
    <text evidence="2">The sequence shown here is derived from an EMBL/GenBank/DDBJ whole genome shotgun (WGS) entry which is preliminary data.</text>
</comment>
<dbReference type="InterPro" id="IPR008969">
    <property type="entry name" value="CarboxyPept-like_regulatory"/>
</dbReference>
<dbReference type="SUPFAM" id="SSF49464">
    <property type="entry name" value="Carboxypeptidase regulatory domain-like"/>
    <property type="match status" value="1"/>
</dbReference>
<dbReference type="Proteomes" id="UP001155483">
    <property type="component" value="Unassembled WGS sequence"/>
</dbReference>
<keyword evidence="2" id="KW-0645">Protease</keyword>
<dbReference type="Gene3D" id="2.60.40.1120">
    <property type="entry name" value="Carboxypeptidase-like, regulatory domain"/>
    <property type="match status" value="1"/>
</dbReference>
<evidence type="ECO:0000313" key="2">
    <source>
        <dbReference type="EMBL" id="MCU7547672.1"/>
    </source>
</evidence>
<organism evidence="2 3">
    <name type="scientific">Paraflavisolibacter caeni</name>
    <dbReference type="NCBI Taxonomy" id="2982496"/>
    <lineage>
        <taxon>Bacteria</taxon>
        <taxon>Pseudomonadati</taxon>
        <taxon>Bacteroidota</taxon>
        <taxon>Chitinophagia</taxon>
        <taxon>Chitinophagales</taxon>
        <taxon>Chitinophagaceae</taxon>
        <taxon>Paraflavisolibacter</taxon>
    </lineage>
</organism>
<keyword evidence="2" id="KW-0121">Carboxypeptidase</keyword>
<feature type="chain" id="PRO_5040879302" evidence="1">
    <location>
        <begin position="27"/>
        <end position="360"/>
    </location>
</feature>
<dbReference type="EMBL" id="JAOTIF010000001">
    <property type="protein sequence ID" value="MCU7547672.1"/>
    <property type="molecule type" value="Genomic_DNA"/>
</dbReference>
<feature type="signal peptide" evidence="1">
    <location>
        <begin position="1"/>
        <end position="26"/>
    </location>
</feature>
<keyword evidence="2" id="KW-0378">Hydrolase</keyword>
<keyword evidence="1" id="KW-0732">Signal</keyword>
<gene>
    <name evidence="2" type="ORF">OCK74_01040</name>
</gene>
<protein>
    <submittedName>
        <fullName evidence="2">Carboxypeptidase-like regulatory domain-containing protein</fullName>
    </submittedName>
</protein>
<accession>A0A9X3BGF6</accession>